<feature type="domain" description="PEX14-like helix-turn-helix" evidence="3">
    <location>
        <begin position="23"/>
        <end position="99"/>
    </location>
</feature>
<feature type="region of interest" description="Disordered" evidence="1">
    <location>
        <begin position="218"/>
        <end position="273"/>
    </location>
</feature>
<dbReference type="PANTHER" id="PTHR36855:SF1">
    <property type="entry name" value="PEROXISOME MEMBRANE ANCHOR PROTEIN PEX14P N-TERMINAL DOMAIN-CONTAINING PROTEIN"/>
    <property type="match status" value="1"/>
</dbReference>
<evidence type="ECO:0000259" key="2">
    <source>
        <dbReference type="Pfam" id="PF17733"/>
    </source>
</evidence>
<name>A0AAE0NSS6_9PEZI</name>
<organism evidence="4 5">
    <name type="scientific">Podospora didyma</name>
    <dbReference type="NCBI Taxonomy" id="330526"/>
    <lineage>
        <taxon>Eukaryota</taxon>
        <taxon>Fungi</taxon>
        <taxon>Dikarya</taxon>
        <taxon>Ascomycota</taxon>
        <taxon>Pezizomycotina</taxon>
        <taxon>Sordariomycetes</taxon>
        <taxon>Sordariomycetidae</taxon>
        <taxon>Sordariales</taxon>
        <taxon>Podosporaceae</taxon>
        <taxon>Podospora</taxon>
    </lineage>
</organism>
<dbReference type="InterPro" id="IPR058841">
    <property type="entry name" value="HTH_76"/>
</dbReference>
<dbReference type="Proteomes" id="UP001285441">
    <property type="component" value="Unassembled WGS sequence"/>
</dbReference>
<dbReference type="Pfam" id="PF17733">
    <property type="entry name" value="KPWE_dom"/>
    <property type="match status" value="1"/>
</dbReference>
<feature type="compositionally biased region" description="Polar residues" evidence="1">
    <location>
        <begin position="1"/>
        <end position="18"/>
    </location>
</feature>
<gene>
    <name evidence="4" type="ORF">B0H63DRAFT_521109</name>
</gene>
<dbReference type="Pfam" id="PF25871">
    <property type="entry name" value="HTH_76"/>
    <property type="match status" value="1"/>
</dbReference>
<feature type="region of interest" description="Disordered" evidence="1">
    <location>
        <begin position="1"/>
        <end position="21"/>
    </location>
</feature>
<dbReference type="EMBL" id="JAULSW010000003">
    <property type="protein sequence ID" value="KAK3387031.1"/>
    <property type="molecule type" value="Genomic_DNA"/>
</dbReference>
<keyword evidence="5" id="KW-1185">Reference proteome</keyword>
<reference evidence="4" key="1">
    <citation type="journal article" date="2023" name="Mol. Phylogenet. Evol.">
        <title>Genome-scale phylogeny and comparative genomics of the fungal order Sordariales.</title>
        <authorList>
            <person name="Hensen N."/>
            <person name="Bonometti L."/>
            <person name="Westerberg I."/>
            <person name="Brannstrom I.O."/>
            <person name="Guillou S."/>
            <person name="Cros-Aarteil S."/>
            <person name="Calhoun S."/>
            <person name="Haridas S."/>
            <person name="Kuo A."/>
            <person name="Mondo S."/>
            <person name="Pangilinan J."/>
            <person name="Riley R."/>
            <person name="LaButti K."/>
            <person name="Andreopoulos B."/>
            <person name="Lipzen A."/>
            <person name="Chen C."/>
            <person name="Yan M."/>
            <person name="Daum C."/>
            <person name="Ng V."/>
            <person name="Clum A."/>
            <person name="Steindorff A."/>
            <person name="Ohm R.A."/>
            <person name="Martin F."/>
            <person name="Silar P."/>
            <person name="Natvig D.O."/>
            <person name="Lalanne C."/>
            <person name="Gautier V."/>
            <person name="Ament-Velasquez S.L."/>
            <person name="Kruys A."/>
            <person name="Hutchinson M.I."/>
            <person name="Powell A.J."/>
            <person name="Barry K."/>
            <person name="Miller A.N."/>
            <person name="Grigoriev I.V."/>
            <person name="Debuchy R."/>
            <person name="Gladieux P."/>
            <person name="Hiltunen Thoren M."/>
            <person name="Johannesson H."/>
        </authorList>
    </citation>
    <scope>NUCLEOTIDE SEQUENCE</scope>
    <source>
        <strain evidence="4">CBS 232.78</strain>
    </source>
</reference>
<sequence>MEATSNEGEIAQPQQQKRATSDAHFRAFDAYPWAKDQRFFEALMAMLGSGRMDTSNISRSLLDREKSLSITLQARMWWYQTMQGIVVERNAYEVYASSSSSSPPDAAILAKVDVVRENMEKYKAAKAAKLAAAANSVPASAQDSNNIPAWMTQAPQKVDLNKKADDNSTRDMAAGGDVGASYPAQFQAIIEAVTTGKPVAGVREIPNTVVRQEGITPIGKMQAPPKPWERKQQSTPASAILGAGSSKTGGEEAASHSSLIDQEFPPIADANTE</sequence>
<protein>
    <submittedName>
        <fullName evidence="4">Uncharacterized protein</fullName>
    </submittedName>
</protein>
<dbReference type="PANTHER" id="PTHR36855">
    <property type="entry name" value="CHROMOSOME 10, WHOLE GENOME SHOTGUN SEQUENCE"/>
    <property type="match status" value="1"/>
</dbReference>
<evidence type="ECO:0000259" key="3">
    <source>
        <dbReference type="Pfam" id="PF25871"/>
    </source>
</evidence>
<evidence type="ECO:0000256" key="1">
    <source>
        <dbReference type="SAM" id="MobiDB-lite"/>
    </source>
</evidence>
<proteinExistence type="predicted"/>
<evidence type="ECO:0000313" key="5">
    <source>
        <dbReference type="Proteomes" id="UP001285441"/>
    </source>
</evidence>
<comment type="caution">
    <text evidence="4">The sequence shown here is derived from an EMBL/GenBank/DDBJ whole genome shotgun (WGS) entry which is preliminary data.</text>
</comment>
<dbReference type="AlphaFoldDB" id="A0AAE0NSS6"/>
<dbReference type="InterPro" id="IPR040554">
    <property type="entry name" value="KPWE_PEX14_dom"/>
</dbReference>
<accession>A0AAE0NSS6</accession>
<feature type="domain" description="Peroxisomal membrane protein PEX14-like KPWE" evidence="2">
    <location>
        <begin position="181"/>
        <end position="230"/>
    </location>
</feature>
<evidence type="ECO:0000313" key="4">
    <source>
        <dbReference type="EMBL" id="KAK3387031.1"/>
    </source>
</evidence>
<reference evidence="4" key="2">
    <citation type="submission" date="2023-06" db="EMBL/GenBank/DDBJ databases">
        <authorList>
            <consortium name="Lawrence Berkeley National Laboratory"/>
            <person name="Haridas S."/>
            <person name="Hensen N."/>
            <person name="Bonometti L."/>
            <person name="Westerberg I."/>
            <person name="Brannstrom I.O."/>
            <person name="Guillou S."/>
            <person name="Cros-Aarteil S."/>
            <person name="Calhoun S."/>
            <person name="Kuo A."/>
            <person name="Mondo S."/>
            <person name="Pangilinan J."/>
            <person name="Riley R."/>
            <person name="LaButti K."/>
            <person name="Andreopoulos B."/>
            <person name="Lipzen A."/>
            <person name="Chen C."/>
            <person name="Yanf M."/>
            <person name="Daum C."/>
            <person name="Ng V."/>
            <person name="Clum A."/>
            <person name="Steindorff A."/>
            <person name="Ohm R."/>
            <person name="Martin F."/>
            <person name="Silar P."/>
            <person name="Natvig D."/>
            <person name="Lalanne C."/>
            <person name="Gautier V."/>
            <person name="Ament-velasquez S.L."/>
            <person name="Kruys A."/>
            <person name="Hutchinson M.I."/>
            <person name="Powell A.J."/>
            <person name="Barry K."/>
            <person name="Miller A.N."/>
            <person name="Grigoriev I.V."/>
            <person name="Debuchy R."/>
            <person name="Gladieux P."/>
            <person name="Thoren M.H."/>
            <person name="Johannesson H."/>
        </authorList>
    </citation>
    <scope>NUCLEOTIDE SEQUENCE</scope>
    <source>
        <strain evidence="4">CBS 232.78</strain>
    </source>
</reference>